<dbReference type="PIRSF" id="PIRSF037677">
    <property type="entry name" value="DNA_mis_repair_Msh6"/>
    <property type="match status" value="1"/>
</dbReference>
<dbReference type="InterPro" id="IPR036187">
    <property type="entry name" value="DNA_mismatch_repair_MutS_sf"/>
</dbReference>
<dbReference type="PROSITE" id="PS00486">
    <property type="entry name" value="DNA_MISMATCH_REPAIR_2"/>
    <property type="match status" value="1"/>
</dbReference>
<gene>
    <name evidence="9" type="ORF">BTJ68_09879</name>
</gene>
<dbReference type="PANTHER" id="PTHR11361:SF34">
    <property type="entry name" value="DNA MISMATCH REPAIR PROTEIN MSH1, MITOCHONDRIAL"/>
    <property type="match status" value="1"/>
</dbReference>
<dbReference type="SMART" id="SM00534">
    <property type="entry name" value="MUTSac"/>
    <property type="match status" value="1"/>
</dbReference>
<feature type="domain" description="DNA mismatch repair proteins mutS family" evidence="8">
    <location>
        <begin position="856"/>
        <end position="872"/>
    </location>
</feature>
<dbReference type="InParanoid" id="A0A1Z5T206"/>
<dbReference type="FunCoup" id="A0A1Z5T206">
    <property type="interactions" value="43"/>
</dbReference>
<dbReference type="GO" id="GO:0030983">
    <property type="term" value="F:mismatched DNA binding"/>
    <property type="evidence" value="ECO:0007669"/>
    <property type="project" value="InterPro"/>
</dbReference>
<evidence type="ECO:0000256" key="5">
    <source>
        <dbReference type="ARBA" id="ARBA00023125"/>
    </source>
</evidence>
<name>A0A1Z5T206_HORWE</name>
<dbReference type="SUPFAM" id="SSF48334">
    <property type="entry name" value="DNA repair protein MutS, domain III"/>
    <property type="match status" value="1"/>
</dbReference>
<reference evidence="9 10" key="1">
    <citation type="submission" date="2017-01" db="EMBL/GenBank/DDBJ databases">
        <title>The recent genome duplication of the halophilic yeast Hortaea werneckii: insights from long-read sequencing.</title>
        <authorList>
            <person name="Sinha S."/>
            <person name="Flibotte S."/>
            <person name="Neira M."/>
            <person name="Lenassi M."/>
            <person name="Gostincar C."/>
            <person name="Stajich J.E."/>
            <person name="Nislow C.E."/>
        </authorList>
    </citation>
    <scope>NUCLEOTIDE SEQUENCE [LARGE SCALE GENOMIC DNA]</scope>
    <source>
        <strain evidence="9 10">EXF-2000</strain>
    </source>
</reference>
<dbReference type="STRING" id="1157616.A0A1Z5T206"/>
<feature type="compositionally biased region" description="Basic residues" evidence="7">
    <location>
        <begin position="564"/>
        <end position="573"/>
    </location>
</feature>
<evidence type="ECO:0000313" key="10">
    <source>
        <dbReference type="Proteomes" id="UP000194280"/>
    </source>
</evidence>
<dbReference type="GO" id="GO:0005739">
    <property type="term" value="C:mitochondrion"/>
    <property type="evidence" value="ECO:0007669"/>
    <property type="project" value="TreeGrafter"/>
</dbReference>
<dbReference type="InterPro" id="IPR007860">
    <property type="entry name" value="DNA_mmatch_repair_MutS_con_dom"/>
</dbReference>
<dbReference type="GO" id="GO:0005634">
    <property type="term" value="C:nucleus"/>
    <property type="evidence" value="ECO:0007669"/>
    <property type="project" value="TreeGrafter"/>
</dbReference>
<dbReference type="EMBL" id="MUNK01000150">
    <property type="protein sequence ID" value="OTA29379.1"/>
    <property type="molecule type" value="Genomic_DNA"/>
</dbReference>
<dbReference type="SUPFAM" id="SSF55271">
    <property type="entry name" value="DNA repair protein MutS, domain I"/>
    <property type="match status" value="1"/>
</dbReference>
<keyword evidence="4" id="KW-0067">ATP-binding</keyword>
<dbReference type="Gene3D" id="1.10.1420.10">
    <property type="match status" value="2"/>
</dbReference>
<evidence type="ECO:0000256" key="3">
    <source>
        <dbReference type="ARBA" id="ARBA00022763"/>
    </source>
</evidence>
<dbReference type="OrthoDB" id="2534523at2759"/>
<dbReference type="VEuPathDB" id="FungiDB:BTJ68_09879"/>
<dbReference type="GO" id="GO:0043504">
    <property type="term" value="P:mitochondrial DNA repair"/>
    <property type="evidence" value="ECO:0007669"/>
    <property type="project" value="TreeGrafter"/>
</dbReference>
<dbReference type="SUPFAM" id="SSF53150">
    <property type="entry name" value="DNA repair protein MutS, domain II"/>
    <property type="match status" value="1"/>
</dbReference>
<dbReference type="Pfam" id="PF05192">
    <property type="entry name" value="MutS_III"/>
    <property type="match status" value="1"/>
</dbReference>
<dbReference type="AlphaFoldDB" id="A0A1Z5T206"/>
<comment type="caution">
    <text evidence="9">The sequence shown here is derived from an EMBL/GenBank/DDBJ whole genome shotgun (WGS) entry which is preliminary data.</text>
</comment>
<organism evidence="9 10">
    <name type="scientific">Hortaea werneckii EXF-2000</name>
    <dbReference type="NCBI Taxonomy" id="1157616"/>
    <lineage>
        <taxon>Eukaryota</taxon>
        <taxon>Fungi</taxon>
        <taxon>Dikarya</taxon>
        <taxon>Ascomycota</taxon>
        <taxon>Pezizomycotina</taxon>
        <taxon>Dothideomycetes</taxon>
        <taxon>Dothideomycetidae</taxon>
        <taxon>Mycosphaerellales</taxon>
        <taxon>Teratosphaeriaceae</taxon>
        <taxon>Hortaea</taxon>
    </lineage>
</organism>
<dbReference type="PANTHER" id="PTHR11361">
    <property type="entry name" value="DNA MISMATCH REPAIR PROTEIN MUTS FAMILY MEMBER"/>
    <property type="match status" value="1"/>
</dbReference>
<evidence type="ECO:0000313" key="9">
    <source>
        <dbReference type="EMBL" id="OTA29379.1"/>
    </source>
</evidence>
<proteinExistence type="inferred from homology"/>
<comment type="similarity">
    <text evidence="1">Belongs to the DNA mismatch repair MutS family.</text>
</comment>
<evidence type="ECO:0000259" key="8">
    <source>
        <dbReference type="PROSITE" id="PS00486"/>
    </source>
</evidence>
<evidence type="ECO:0000256" key="6">
    <source>
        <dbReference type="ARBA" id="ARBA00023204"/>
    </source>
</evidence>
<dbReference type="Gene3D" id="3.40.1170.10">
    <property type="entry name" value="DNA repair protein MutS, domain I"/>
    <property type="match status" value="1"/>
</dbReference>
<protein>
    <recommendedName>
        <fullName evidence="8">DNA mismatch repair proteins mutS family domain-containing protein</fullName>
    </recommendedName>
</protein>
<dbReference type="SMART" id="SM00533">
    <property type="entry name" value="MUTSd"/>
    <property type="match status" value="1"/>
</dbReference>
<keyword evidence="10" id="KW-1185">Reference proteome</keyword>
<dbReference type="InterPro" id="IPR017261">
    <property type="entry name" value="DNA_mismatch_repair_MutS/MSH"/>
</dbReference>
<dbReference type="InterPro" id="IPR007695">
    <property type="entry name" value="DNA_mismatch_repair_MutS-lik_N"/>
</dbReference>
<evidence type="ECO:0000256" key="1">
    <source>
        <dbReference type="ARBA" id="ARBA00006271"/>
    </source>
</evidence>
<dbReference type="Pfam" id="PF00488">
    <property type="entry name" value="MutS_V"/>
    <property type="match status" value="1"/>
</dbReference>
<keyword evidence="6" id="KW-0234">DNA repair</keyword>
<dbReference type="InterPro" id="IPR027417">
    <property type="entry name" value="P-loop_NTPase"/>
</dbReference>
<dbReference type="InterPro" id="IPR000432">
    <property type="entry name" value="DNA_mismatch_repair_MutS_C"/>
</dbReference>
<dbReference type="GO" id="GO:0005524">
    <property type="term" value="F:ATP binding"/>
    <property type="evidence" value="ECO:0007669"/>
    <property type="project" value="UniProtKB-KW"/>
</dbReference>
<dbReference type="GO" id="GO:0140664">
    <property type="term" value="F:ATP-dependent DNA damage sensor activity"/>
    <property type="evidence" value="ECO:0007669"/>
    <property type="project" value="InterPro"/>
</dbReference>
<dbReference type="InterPro" id="IPR007696">
    <property type="entry name" value="DNA_mismatch_repair_MutS_core"/>
</dbReference>
<keyword evidence="2" id="KW-0547">Nucleotide-binding</keyword>
<dbReference type="Pfam" id="PF01624">
    <property type="entry name" value="MutS_I"/>
    <property type="match status" value="1"/>
</dbReference>
<dbReference type="SUPFAM" id="SSF52540">
    <property type="entry name" value="P-loop containing nucleoside triphosphate hydrolases"/>
    <property type="match status" value="1"/>
</dbReference>
<feature type="region of interest" description="Disordered" evidence="7">
    <location>
        <begin position="538"/>
        <end position="578"/>
    </location>
</feature>
<dbReference type="FunFam" id="3.40.50.300:FF:001238">
    <property type="entry name" value="DNA mismatch repair protein"/>
    <property type="match status" value="1"/>
</dbReference>
<sequence>MSLGALFRRSTCSPRRLYISYQPVLRPVSSPSNLLGQQSWTRGAKTKTVVKASSLPQGVLPPLPQTEDDLAPKKQYPTVLQQHLNNVRKFKDCIVLTRVGDFYEMYFDQVDEYAHLVNLKKAKRATALGDVAMAGFQHASLDRYLKMFVQDLGKQVAISEQIRLPDSEREGRAGAPMYDRKVTRVITAGTLIDENFMDPYENNFLLAVHLDALISVELLSEARKEPHENVGRSQSVGLGWVDLSSGDFFTQHINLASLASLVARIRPREIVLDRSLESASHLQLNTLFGEGGFSVHFHHVNAQSSTVAEWSTMLEQPVPKKEVSAFSAEEVIAGNLVLDYVKEKLIGQQIKLQPPVRRSEEEFLSIDKQSLRGLEIRSTLRDGTFQGSLLHAVRQTVTKSGARLLSQRLVSPSMSLGVINKRLDLAQELLHHDALREDVVALLRRTADTLRLLQRFSIGKGDADDLLSLARTVDVTVRLAKLLENHIEAQQSQNDRVVDFGFLRNIIGRLDTKSPSVISKRITDAIDEDGLNRQHVAELQERSDAEESAEEAIAAGEDSQKTAKSSRRTSKKRATAEEISPEETWIMRRRASSTLERAHTDLDVLMGMKYDLAQTLRRDLGNESLTMKWSAQLGHFCHIKGKEIKTSLSARSDVRSIGSTKSTRSFYIDEWTQLAARIDESKLRIRTEEERVFTRLRNQVLENLMTLRRNAAVLDELDVACSSATVAKQRGLVRPILNESATHNIVGGRHTTVDASLKDSGRLFTANDCTVGDREKIYLITGPNMAGKSTYLRQNALITILAQTGCFVPADYAEIGLVDKIFSRVGSADNLYQDQSTFMVEMLETAEILKQATPRSFVIMDEVGRGTTPEDGIAVGYACLHHLHNVNRSRTLFATHFHALADMTTDFSALGCYCTDIAEENDGSWAYVHRLRRGVNRKSHALKVARLAGLPESAVEVAGAVLADMQRHESAEVEKYRTYAASA</sequence>
<dbReference type="Gene3D" id="3.30.420.110">
    <property type="entry name" value="MutS, connector domain"/>
    <property type="match status" value="1"/>
</dbReference>
<dbReference type="Pfam" id="PF05188">
    <property type="entry name" value="MutS_II"/>
    <property type="match status" value="1"/>
</dbReference>
<evidence type="ECO:0000256" key="2">
    <source>
        <dbReference type="ARBA" id="ARBA00022741"/>
    </source>
</evidence>
<dbReference type="Gene3D" id="3.40.50.300">
    <property type="entry name" value="P-loop containing nucleotide triphosphate hydrolases"/>
    <property type="match status" value="1"/>
</dbReference>
<dbReference type="InterPro" id="IPR016151">
    <property type="entry name" value="DNA_mismatch_repair_MutS_N"/>
</dbReference>
<dbReference type="InterPro" id="IPR036678">
    <property type="entry name" value="MutS_con_dom_sf"/>
</dbReference>
<accession>A0A1Z5T206</accession>
<dbReference type="Proteomes" id="UP000194280">
    <property type="component" value="Unassembled WGS sequence"/>
</dbReference>
<dbReference type="GO" id="GO:0006298">
    <property type="term" value="P:mismatch repair"/>
    <property type="evidence" value="ECO:0007669"/>
    <property type="project" value="InterPro"/>
</dbReference>
<keyword evidence="3" id="KW-0227">DNA damage</keyword>
<evidence type="ECO:0000256" key="4">
    <source>
        <dbReference type="ARBA" id="ARBA00022840"/>
    </source>
</evidence>
<dbReference type="InterPro" id="IPR045076">
    <property type="entry name" value="MutS"/>
</dbReference>
<evidence type="ECO:0000256" key="7">
    <source>
        <dbReference type="SAM" id="MobiDB-lite"/>
    </source>
</evidence>
<keyword evidence="5" id="KW-0238">DNA-binding</keyword>